<evidence type="ECO:0000313" key="1">
    <source>
        <dbReference type="EMBL" id="KAH0540162.1"/>
    </source>
</evidence>
<protein>
    <submittedName>
        <fullName evidence="1">Uncharacterized protein</fullName>
    </submittedName>
</protein>
<dbReference type="AlphaFoldDB" id="A0AAV7HZ02"/>
<evidence type="ECO:0000313" key="2">
    <source>
        <dbReference type="Proteomes" id="UP000826195"/>
    </source>
</evidence>
<comment type="caution">
    <text evidence="1">The sequence shown here is derived from an EMBL/GenBank/DDBJ whole genome shotgun (WGS) entry which is preliminary data.</text>
</comment>
<accession>A0AAV7HZ02</accession>
<gene>
    <name evidence="1" type="ORF">KQX54_013670</name>
</gene>
<dbReference type="Proteomes" id="UP000826195">
    <property type="component" value="Unassembled WGS sequence"/>
</dbReference>
<dbReference type="EMBL" id="JAHXZJ010002609">
    <property type="protein sequence ID" value="KAH0540162.1"/>
    <property type="molecule type" value="Genomic_DNA"/>
</dbReference>
<proteinExistence type="predicted"/>
<name>A0AAV7HZ02_COTGL</name>
<sequence>MRICKLNYIQYNLSVQPICETDLLLNNKILSYDIKISKTSEPFWKPIEGEKGWLYSLPKPQVKNQIKNESGVMKHIRVDGCGTLTSKYTIQIDESVSALTAKRSLRRLRRSPEYNKLLDPSELELNPFYFPPRTNFKVPKGFNACSTEKDKKEIQYQRVLRKIIAENWDILIGMGILKLFGEISQEFTHPYIQELLDRDFLYVPDLQLFYPPYSISASYEVRHVSIITNYSAPILLAPHPMPVLYKPYQIPLRFEPYSIPTNFNRIQSSIPSGRPIRTRRILRNQMINQHYQNQESTRKARSIRSINHCSRRIPKANKQRK</sequence>
<reference evidence="1 2" key="1">
    <citation type="journal article" date="2021" name="J. Hered.">
        <title>A chromosome-level genome assembly of the parasitoid wasp, Cotesia glomerata (Hymenoptera: Braconidae).</title>
        <authorList>
            <person name="Pinto B.J."/>
            <person name="Weis J.J."/>
            <person name="Gamble T."/>
            <person name="Ode P.J."/>
            <person name="Paul R."/>
            <person name="Zaspel J.M."/>
        </authorList>
    </citation>
    <scope>NUCLEOTIDE SEQUENCE [LARGE SCALE GENOMIC DNA]</scope>
    <source>
        <strain evidence="1">CgM1</strain>
    </source>
</reference>
<keyword evidence="2" id="KW-1185">Reference proteome</keyword>
<organism evidence="1 2">
    <name type="scientific">Cotesia glomerata</name>
    <name type="common">Lepidopteran parasitic wasp</name>
    <name type="synonym">Apanteles glomeratus</name>
    <dbReference type="NCBI Taxonomy" id="32391"/>
    <lineage>
        <taxon>Eukaryota</taxon>
        <taxon>Metazoa</taxon>
        <taxon>Ecdysozoa</taxon>
        <taxon>Arthropoda</taxon>
        <taxon>Hexapoda</taxon>
        <taxon>Insecta</taxon>
        <taxon>Pterygota</taxon>
        <taxon>Neoptera</taxon>
        <taxon>Endopterygota</taxon>
        <taxon>Hymenoptera</taxon>
        <taxon>Apocrita</taxon>
        <taxon>Ichneumonoidea</taxon>
        <taxon>Braconidae</taxon>
        <taxon>Microgastrinae</taxon>
        <taxon>Cotesia</taxon>
    </lineage>
</organism>